<protein>
    <submittedName>
        <fullName evidence="1">Uncharacterized protein</fullName>
    </submittedName>
</protein>
<dbReference type="EMBL" id="UYRU01004573">
    <property type="protein sequence ID" value="VDK37603.1"/>
    <property type="molecule type" value="Genomic_DNA"/>
</dbReference>
<accession>A0A3P6Q5I4</accession>
<dbReference type="Proteomes" id="UP000281553">
    <property type="component" value="Unassembled WGS sequence"/>
</dbReference>
<evidence type="ECO:0000313" key="2">
    <source>
        <dbReference type="Proteomes" id="UP000281553"/>
    </source>
</evidence>
<evidence type="ECO:0000313" key="1">
    <source>
        <dbReference type="EMBL" id="VDK37603.1"/>
    </source>
</evidence>
<keyword evidence="2" id="KW-1185">Reference proteome</keyword>
<reference evidence="1 2" key="1">
    <citation type="submission" date="2018-11" db="EMBL/GenBank/DDBJ databases">
        <authorList>
            <consortium name="Pathogen Informatics"/>
        </authorList>
    </citation>
    <scope>NUCLEOTIDE SEQUENCE [LARGE SCALE GENOMIC DNA]</scope>
</reference>
<sequence length="205" mass="23010">MPAHPFAVLRSKYSLAAFHRLCSDRIIRPEAVPLTSSNRSDLPKYTLSDCCLLRLIADSVTDWYPSAPPSPSTRYRLISAYLDLAQAVLEGERLAYLSGCSIDGYEQASPSCFPTASPLLAFLVFCVNFVIEVCQPGTSELAVKGSLQPLREVCQRSDLFTLRKYMVFAWTTAHFSRLGPLFCLQWSLILLKRKKKNAILRILQT</sequence>
<name>A0A3P6Q5I4_DIBLA</name>
<dbReference type="AlphaFoldDB" id="A0A3P6Q5I4"/>
<gene>
    <name evidence="1" type="ORF">DILT_LOCUS880</name>
</gene>
<organism evidence="1 2">
    <name type="scientific">Dibothriocephalus latus</name>
    <name type="common">Fish tapeworm</name>
    <name type="synonym">Diphyllobothrium latum</name>
    <dbReference type="NCBI Taxonomy" id="60516"/>
    <lineage>
        <taxon>Eukaryota</taxon>
        <taxon>Metazoa</taxon>
        <taxon>Spiralia</taxon>
        <taxon>Lophotrochozoa</taxon>
        <taxon>Platyhelminthes</taxon>
        <taxon>Cestoda</taxon>
        <taxon>Eucestoda</taxon>
        <taxon>Diphyllobothriidea</taxon>
        <taxon>Diphyllobothriidae</taxon>
        <taxon>Dibothriocephalus</taxon>
    </lineage>
</organism>
<proteinExistence type="predicted"/>